<evidence type="ECO:0000313" key="13">
    <source>
        <dbReference type="EMBL" id="KAK7807242.1"/>
    </source>
</evidence>
<comment type="similarity">
    <text evidence="10">Belongs to the G-protein coupled receptor 1 family.</text>
</comment>
<dbReference type="PANTHER" id="PTHR26450">
    <property type="entry name" value="OLFACTORY RECEPTOR 56B1-RELATED"/>
    <property type="match status" value="1"/>
</dbReference>
<organism evidence="13 14">
    <name type="scientific">Myodes glareolus</name>
    <name type="common">Bank vole</name>
    <name type="synonym">Clethrionomys glareolus</name>
    <dbReference type="NCBI Taxonomy" id="447135"/>
    <lineage>
        <taxon>Eukaryota</taxon>
        <taxon>Metazoa</taxon>
        <taxon>Chordata</taxon>
        <taxon>Craniata</taxon>
        <taxon>Vertebrata</taxon>
        <taxon>Euteleostomi</taxon>
        <taxon>Mammalia</taxon>
        <taxon>Eutheria</taxon>
        <taxon>Euarchontoglires</taxon>
        <taxon>Glires</taxon>
        <taxon>Rodentia</taxon>
        <taxon>Myomorpha</taxon>
        <taxon>Muroidea</taxon>
        <taxon>Cricetidae</taxon>
        <taxon>Arvicolinae</taxon>
        <taxon>Myodes</taxon>
    </lineage>
</organism>
<keyword evidence="6 10" id="KW-0297">G-protein coupled receptor</keyword>
<dbReference type="InterPro" id="IPR000725">
    <property type="entry name" value="Olfact_rcpt"/>
</dbReference>
<evidence type="ECO:0000256" key="2">
    <source>
        <dbReference type="ARBA" id="ARBA00022606"/>
    </source>
</evidence>
<dbReference type="InterPro" id="IPR050402">
    <property type="entry name" value="OR51/52/56-like"/>
</dbReference>
<keyword evidence="5 11" id="KW-1133">Transmembrane helix</keyword>
<evidence type="ECO:0000256" key="10">
    <source>
        <dbReference type="RuleBase" id="RU000688"/>
    </source>
</evidence>
<evidence type="ECO:0000313" key="14">
    <source>
        <dbReference type="Proteomes" id="UP001488838"/>
    </source>
</evidence>
<evidence type="ECO:0000256" key="11">
    <source>
        <dbReference type="SAM" id="Phobius"/>
    </source>
</evidence>
<comment type="caution">
    <text evidence="13">The sequence shown here is derived from an EMBL/GenBank/DDBJ whole genome shotgun (WGS) entry which is preliminary data.</text>
</comment>
<dbReference type="Gene3D" id="1.20.1070.10">
    <property type="entry name" value="Rhodopsin 7-helix transmembrane proteins"/>
    <property type="match status" value="2"/>
</dbReference>
<feature type="transmembrane region" description="Helical" evidence="11">
    <location>
        <begin position="514"/>
        <end position="538"/>
    </location>
</feature>
<feature type="transmembrane region" description="Helical" evidence="11">
    <location>
        <begin position="302"/>
        <end position="320"/>
    </location>
</feature>
<evidence type="ECO:0000256" key="4">
    <source>
        <dbReference type="ARBA" id="ARBA00022725"/>
    </source>
</evidence>
<reference evidence="13 14" key="1">
    <citation type="journal article" date="2023" name="bioRxiv">
        <title>Conserved and derived expression patterns and positive selection on dental genes reveal complex evolutionary context of ever-growing rodent molars.</title>
        <authorList>
            <person name="Calamari Z.T."/>
            <person name="Song A."/>
            <person name="Cohen E."/>
            <person name="Akter M."/>
            <person name="Roy R.D."/>
            <person name="Hallikas O."/>
            <person name="Christensen M.M."/>
            <person name="Li P."/>
            <person name="Marangoni P."/>
            <person name="Jernvall J."/>
            <person name="Klein O.D."/>
        </authorList>
    </citation>
    <scope>NUCLEOTIDE SEQUENCE [LARGE SCALE GENOMIC DNA]</scope>
    <source>
        <strain evidence="13">V071</strain>
    </source>
</reference>
<feature type="transmembrane region" description="Helical" evidence="11">
    <location>
        <begin position="63"/>
        <end position="88"/>
    </location>
</feature>
<comment type="subcellular location">
    <subcellularLocation>
        <location evidence="1">Membrane</location>
        <topology evidence="1">Multi-pass membrane protein</topology>
    </subcellularLocation>
</comment>
<evidence type="ECO:0000256" key="9">
    <source>
        <dbReference type="ARBA" id="ARBA00023224"/>
    </source>
</evidence>
<dbReference type="PRINTS" id="PR00245">
    <property type="entry name" value="OLFACTORYR"/>
</dbReference>
<evidence type="ECO:0000256" key="8">
    <source>
        <dbReference type="ARBA" id="ARBA00023170"/>
    </source>
</evidence>
<feature type="transmembrane region" description="Helical" evidence="11">
    <location>
        <begin position="340"/>
        <end position="366"/>
    </location>
</feature>
<evidence type="ECO:0000256" key="7">
    <source>
        <dbReference type="ARBA" id="ARBA00023136"/>
    </source>
</evidence>
<gene>
    <name evidence="13" type="ORF">U0070_018233</name>
</gene>
<evidence type="ECO:0000256" key="5">
    <source>
        <dbReference type="ARBA" id="ARBA00022989"/>
    </source>
</evidence>
<feature type="transmembrane region" description="Helical" evidence="11">
    <location>
        <begin position="100"/>
        <end position="122"/>
    </location>
</feature>
<feature type="domain" description="G-protein coupled receptors family 1 profile" evidence="12">
    <location>
        <begin position="43"/>
        <end position="295"/>
    </location>
</feature>
<feature type="transmembrane region" description="Helical" evidence="11">
    <location>
        <begin position="200"/>
        <end position="223"/>
    </location>
</feature>
<keyword evidence="4" id="KW-0552">Olfaction</keyword>
<evidence type="ECO:0000256" key="3">
    <source>
        <dbReference type="ARBA" id="ARBA00022692"/>
    </source>
</evidence>
<dbReference type="PROSITE" id="PS00237">
    <property type="entry name" value="G_PROTEIN_RECEP_F1_1"/>
    <property type="match status" value="1"/>
</dbReference>
<dbReference type="GO" id="GO:0071396">
    <property type="term" value="P:cellular response to lipid"/>
    <property type="evidence" value="ECO:0007669"/>
    <property type="project" value="UniProtKB-ARBA"/>
</dbReference>
<feature type="transmembrane region" description="Helical" evidence="11">
    <location>
        <begin position="273"/>
        <end position="290"/>
    </location>
</feature>
<feature type="transmembrane region" description="Helical" evidence="11">
    <location>
        <begin position="143"/>
        <end position="165"/>
    </location>
</feature>
<dbReference type="PRINTS" id="PR00237">
    <property type="entry name" value="GPCRRHODOPSN"/>
</dbReference>
<dbReference type="SMART" id="SM01381">
    <property type="entry name" value="7TM_GPCR_Srsx"/>
    <property type="match status" value="1"/>
</dbReference>
<evidence type="ECO:0000256" key="1">
    <source>
        <dbReference type="ARBA" id="ARBA00004141"/>
    </source>
</evidence>
<name>A0AAW0HYN6_MYOGA</name>
<evidence type="ECO:0000256" key="6">
    <source>
        <dbReference type="ARBA" id="ARBA00023040"/>
    </source>
</evidence>
<dbReference type="GO" id="GO:0004984">
    <property type="term" value="F:olfactory receptor activity"/>
    <property type="evidence" value="ECO:0007669"/>
    <property type="project" value="InterPro"/>
</dbReference>
<feature type="transmembrane region" description="Helical" evidence="11">
    <location>
        <begin position="559"/>
        <end position="579"/>
    </location>
</feature>
<feature type="transmembrane region" description="Helical" evidence="11">
    <location>
        <begin position="458"/>
        <end position="480"/>
    </location>
</feature>
<feature type="non-terminal residue" evidence="13">
    <location>
        <position position="625"/>
    </location>
</feature>
<proteinExistence type="inferred from homology"/>
<keyword evidence="7 11" id="KW-0472">Membrane</keyword>
<sequence length="625" mass="69045">MAVSKHSNASSFFFVLMDLPGLEASHHWTAIPICLIYILSVLGNITIMHIVKSVSSLHTPMYLFLSMLSMADLGLSASTLPSMVAVFLLGQRMIGTATCFMQLFFIHTFSVIESAVLLAMAFDRCVAIREPLRYATILTTRRIGAIGLAVVVRSAALHLPLPVLLGRLTFQPVSALSHSYCVHPDVLRLSRSSTVVNSGFGLFVMLSTLGMDAVLILLSYGLILKTVLSIASNAERMKAFNTCISHICAVLLFYTPLVSLSMIHRFGKRKLPALVYMLLSYLHFLMPPVLNPIVYSVKTKEIRVLGLHLILESSLAVVMAHSNHSSTSFFLTGLPGLEAVYVWLSIPLCIVSIASLAGNSLILWVVKSEPSLHQPMYYFLSMLAVMDLGLSASTLPTMLTIYMMGVREVTLDMCLAQLFFIHTFSIMESSVLLTMAFDRVVAISSPLRYGTILTNPRIAGLGLVIVVRSIGLHIPAPIMLKKLPYCQKRQLSHSYCLHPDVMKLACADTHINSIYGLFVVLSTLGVDSVLIVLSYGLILHTVLSIASKTERLKALNTCVSHICSVLLFYTPMIGLSMIHRFGKRTSPCSRVLLSYLHFLIPPVLNPVVYTIKTKQIRLRILRIFR</sequence>
<dbReference type="PANTHER" id="PTHR26450:SF29">
    <property type="entry name" value="OLFACTORY RECEPTOR FAMILY 51 SUBFAMILY AF MEMBER 1"/>
    <property type="match status" value="1"/>
</dbReference>
<feature type="transmembrane region" description="Helical" evidence="11">
    <location>
        <begin position="378"/>
        <end position="403"/>
    </location>
</feature>
<dbReference type="InterPro" id="IPR017452">
    <property type="entry name" value="GPCR_Rhodpsn_7TM"/>
</dbReference>
<feature type="transmembrane region" description="Helical" evidence="11">
    <location>
        <begin position="244"/>
        <end position="267"/>
    </location>
</feature>
<dbReference type="InterPro" id="IPR000276">
    <property type="entry name" value="GPCR_Rhodpsn"/>
</dbReference>
<dbReference type="AlphaFoldDB" id="A0AAW0HYN6"/>
<feature type="transmembrane region" description="Helical" evidence="11">
    <location>
        <begin position="415"/>
        <end position="437"/>
    </location>
</feature>
<feature type="transmembrane region" description="Helical" evidence="11">
    <location>
        <begin position="591"/>
        <end position="611"/>
    </location>
</feature>
<dbReference type="PROSITE" id="PS50262">
    <property type="entry name" value="G_PROTEIN_RECEP_F1_2"/>
    <property type="match status" value="2"/>
</dbReference>
<evidence type="ECO:0000259" key="12">
    <source>
        <dbReference type="PROSITE" id="PS50262"/>
    </source>
</evidence>
<dbReference type="GO" id="GO:0004930">
    <property type="term" value="F:G protein-coupled receptor activity"/>
    <property type="evidence" value="ECO:0007669"/>
    <property type="project" value="UniProtKB-KW"/>
</dbReference>
<keyword evidence="3 10" id="KW-0812">Transmembrane</keyword>
<feature type="transmembrane region" description="Helical" evidence="11">
    <location>
        <begin position="28"/>
        <end position="51"/>
    </location>
</feature>
<accession>A0AAW0HYN6</accession>
<keyword evidence="2" id="KW-0716">Sensory transduction</keyword>
<feature type="domain" description="G-protein coupled receptors family 1 profile" evidence="12">
    <location>
        <begin position="358"/>
        <end position="609"/>
    </location>
</feature>
<dbReference type="CDD" id="cd15222">
    <property type="entry name" value="7tmA_OR51-like"/>
    <property type="match status" value="2"/>
</dbReference>
<dbReference type="SUPFAM" id="SSF81321">
    <property type="entry name" value="Family A G protein-coupled receptor-like"/>
    <property type="match status" value="2"/>
</dbReference>
<keyword evidence="14" id="KW-1185">Reference proteome</keyword>
<dbReference type="Proteomes" id="UP001488838">
    <property type="component" value="Unassembled WGS sequence"/>
</dbReference>
<dbReference type="EMBL" id="JBBHLL010000279">
    <property type="protein sequence ID" value="KAK7807242.1"/>
    <property type="molecule type" value="Genomic_DNA"/>
</dbReference>
<protein>
    <recommendedName>
        <fullName evidence="12">G-protein coupled receptors family 1 profile domain-containing protein</fullName>
    </recommendedName>
</protein>
<keyword evidence="9 10" id="KW-0807">Transducer</keyword>
<dbReference type="FunFam" id="1.20.1070.10:FF:000002">
    <property type="entry name" value="Olfactory receptor"/>
    <property type="match status" value="2"/>
</dbReference>
<keyword evidence="8 10" id="KW-0675">Receptor</keyword>
<dbReference type="Pfam" id="PF13853">
    <property type="entry name" value="7tm_4"/>
    <property type="match status" value="2"/>
</dbReference>
<dbReference type="GO" id="GO:0005886">
    <property type="term" value="C:plasma membrane"/>
    <property type="evidence" value="ECO:0007669"/>
    <property type="project" value="TreeGrafter"/>
</dbReference>